<dbReference type="GeneID" id="5054281"/>
<name>A0A7L4PBS0_9CREN</name>
<keyword evidence="1" id="KW-0812">Transmembrane</keyword>
<feature type="transmembrane region" description="Helical" evidence="1">
    <location>
        <begin position="31"/>
        <end position="51"/>
    </location>
</feature>
<feature type="transmembrane region" description="Helical" evidence="1">
    <location>
        <begin position="114"/>
        <end position="133"/>
    </location>
</feature>
<keyword evidence="1" id="KW-1133">Transmembrane helix</keyword>
<organism evidence="2 3">
    <name type="scientific">Pyrobaculum arsenaticum</name>
    <dbReference type="NCBI Taxonomy" id="121277"/>
    <lineage>
        <taxon>Archaea</taxon>
        <taxon>Thermoproteota</taxon>
        <taxon>Thermoprotei</taxon>
        <taxon>Thermoproteales</taxon>
        <taxon>Thermoproteaceae</taxon>
        <taxon>Pyrobaculum</taxon>
    </lineage>
</organism>
<feature type="transmembrane region" description="Helical" evidence="1">
    <location>
        <begin position="63"/>
        <end position="82"/>
    </location>
</feature>
<dbReference type="EMBL" id="JAAVJF010000002">
    <property type="protein sequence ID" value="NYR15550.1"/>
    <property type="molecule type" value="Genomic_DNA"/>
</dbReference>
<evidence type="ECO:0000256" key="1">
    <source>
        <dbReference type="SAM" id="Phobius"/>
    </source>
</evidence>
<protein>
    <submittedName>
        <fullName evidence="2">Uncharacterized protein</fullName>
    </submittedName>
</protein>
<sequence length="172" mass="18361">MGDLLAGLIGSLAAGVLILVVLYMVAYFGVLYLPAVALMTLLVGIAVYVYLRFMRALGERWFTVLGPPVIAASAAGVVLLWLGRGEGAVVVAAYFGEPVLGYFIYKKLAGVDRLWAAVFLLSAAAYAYSLPAVMAGHWYIPFAADLAKTVALVFIIRRVWGAAGGQRRGGRF</sequence>
<gene>
    <name evidence="2" type="ORF">HC235_06255</name>
</gene>
<dbReference type="AlphaFoldDB" id="A0A7L4PBS0"/>
<keyword evidence="3" id="KW-1185">Reference proteome</keyword>
<reference evidence="2 3" key="1">
    <citation type="journal article" date="2020" name="Nat. Commun.">
        <title>The structures of two archaeal type IV pili illuminate evolutionary relationships.</title>
        <authorList>
            <person name="Wang F."/>
            <person name="Baquero D.P."/>
            <person name="Su Z."/>
            <person name="Beltran L.C."/>
            <person name="Prangishvili D."/>
            <person name="Krupovic M."/>
            <person name="Egelman E.H."/>
        </authorList>
    </citation>
    <scope>NUCLEOTIDE SEQUENCE [LARGE SCALE GENOMIC DNA]</scope>
    <source>
        <strain evidence="2 3">2GA</strain>
    </source>
</reference>
<dbReference type="RefSeq" id="WP_011900640.1">
    <property type="nucleotide sequence ID" value="NZ_JAAVJF010000002.1"/>
</dbReference>
<feature type="transmembrane region" description="Helical" evidence="1">
    <location>
        <begin position="88"/>
        <end position="105"/>
    </location>
</feature>
<proteinExistence type="predicted"/>
<dbReference type="Proteomes" id="UP000554766">
    <property type="component" value="Unassembled WGS sequence"/>
</dbReference>
<comment type="caution">
    <text evidence="2">The sequence shown here is derived from an EMBL/GenBank/DDBJ whole genome shotgun (WGS) entry which is preliminary data.</text>
</comment>
<evidence type="ECO:0000313" key="2">
    <source>
        <dbReference type="EMBL" id="NYR15550.1"/>
    </source>
</evidence>
<dbReference type="OMA" id="EPVMGYF"/>
<keyword evidence="1" id="KW-0472">Membrane</keyword>
<accession>A0A7L4PBS0</accession>
<evidence type="ECO:0000313" key="3">
    <source>
        <dbReference type="Proteomes" id="UP000554766"/>
    </source>
</evidence>
<feature type="transmembrane region" description="Helical" evidence="1">
    <location>
        <begin position="5"/>
        <end position="25"/>
    </location>
</feature>